<sequence length="373" mass="40061">MGVRRPEDSTCVLTYTVETDPAPIQVSQGTTPATATLRITVTNHQQTPVPVEEVRFSYPVGSGSGDLTAKPDSGVPGLDDSKQWVFERDSETPAFVLRPRRPNRPFPPKDQVEVSITGIEVNPAVGTSKLTITETLQGGSEPQQEEWPLAKVPAGFTVSDFRPAYILVQSGSSTELTWRGTSRPGATYTMLHDGEPVDVTSIRNWPTPNLHRDSVFVLTVEVDVDGNVAEYALTTAVTVARPDLTIGDLTVHGKTTLTHLPAEFDLGEADELTYTAETDGLLTGQLVTEEDAPGDDAPTLTVTISAAGTDRLTSVQARHAPPDPEDPRFPGSRLTAVVPRGARVRIGRSGTAPSRHLLSWLPFGTGELKPVNS</sequence>
<name>A0A3B0C1I3_9ACTN</name>
<accession>A0A3B0C1I3</accession>
<keyword evidence="2" id="KW-1185">Reference proteome</keyword>
<dbReference type="AlphaFoldDB" id="A0A3B0C1I3"/>
<dbReference type="OrthoDB" id="4098750at2"/>
<comment type="caution">
    <text evidence="1">The sequence shown here is derived from an EMBL/GenBank/DDBJ whole genome shotgun (WGS) entry which is preliminary data.</text>
</comment>
<evidence type="ECO:0000313" key="2">
    <source>
        <dbReference type="Proteomes" id="UP000270343"/>
    </source>
</evidence>
<dbReference type="Proteomes" id="UP000270343">
    <property type="component" value="Unassembled WGS sequence"/>
</dbReference>
<dbReference type="EMBL" id="RBAM01000001">
    <property type="protein sequence ID" value="RKN77727.1"/>
    <property type="molecule type" value="Genomic_DNA"/>
</dbReference>
<protein>
    <submittedName>
        <fullName evidence="1">Uncharacterized protein</fullName>
    </submittedName>
</protein>
<dbReference type="RefSeq" id="WP_120753344.1">
    <property type="nucleotide sequence ID" value="NZ_RBAM01000001.1"/>
</dbReference>
<gene>
    <name evidence="1" type="ORF">D7231_03295</name>
</gene>
<organism evidence="1 2">
    <name type="scientific">Streptomyces klenkii</name>
    <dbReference type="NCBI Taxonomy" id="1420899"/>
    <lineage>
        <taxon>Bacteria</taxon>
        <taxon>Bacillati</taxon>
        <taxon>Actinomycetota</taxon>
        <taxon>Actinomycetes</taxon>
        <taxon>Kitasatosporales</taxon>
        <taxon>Streptomycetaceae</taxon>
        <taxon>Streptomyces</taxon>
    </lineage>
</organism>
<proteinExistence type="predicted"/>
<reference evidence="1 2" key="1">
    <citation type="journal article" date="2015" name="Antonie Van Leeuwenhoek">
        <title>Streptomyces klenkii sp. nov., isolated from deep marine sediment.</title>
        <authorList>
            <person name="Veyisoglu A."/>
            <person name="Sahin N."/>
        </authorList>
    </citation>
    <scope>NUCLEOTIDE SEQUENCE [LARGE SCALE GENOMIC DNA]</scope>
    <source>
        <strain evidence="1 2">KCTC 29202</strain>
    </source>
</reference>
<evidence type="ECO:0000313" key="1">
    <source>
        <dbReference type="EMBL" id="RKN77727.1"/>
    </source>
</evidence>